<feature type="transmembrane region" description="Helical" evidence="2">
    <location>
        <begin position="95"/>
        <end position="116"/>
    </location>
</feature>
<protein>
    <submittedName>
        <fullName evidence="3">Uncharacterized protein</fullName>
    </submittedName>
</protein>
<evidence type="ECO:0000256" key="1">
    <source>
        <dbReference type="SAM" id="MobiDB-lite"/>
    </source>
</evidence>
<dbReference type="Proteomes" id="UP001152561">
    <property type="component" value="Unassembled WGS sequence"/>
</dbReference>
<dbReference type="EMBL" id="JAJAGQ010000002">
    <property type="protein sequence ID" value="KAJ8571063.1"/>
    <property type="molecule type" value="Genomic_DNA"/>
</dbReference>
<keyword evidence="2" id="KW-1133">Transmembrane helix</keyword>
<gene>
    <name evidence="3" type="ORF">K7X08_038035</name>
</gene>
<dbReference type="AlphaFoldDB" id="A0A9Q1RT69"/>
<organism evidence="3 4">
    <name type="scientific">Anisodus acutangulus</name>
    <dbReference type="NCBI Taxonomy" id="402998"/>
    <lineage>
        <taxon>Eukaryota</taxon>
        <taxon>Viridiplantae</taxon>
        <taxon>Streptophyta</taxon>
        <taxon>Embryophyta</taxon>
        <taxon>Tracheophyta</taxon>
        <taxon>Spermatophyta</taxon>
        <taxon>Magnoliopsida</taxon>
        <taxon>eudicotyledons</taxon>
        <taxon>Gunneridae</taxon>
        <taxon>Pentapetalae</taxon>
        <taxon>asterids</taxon>
        <taxon>lamiids</taxon>
        <taxon>Solanales</taxon>
        <taxon>Solanaceae</taxon>
        <taxon>Solanoideae</taxon>
        <taxon>Hyoscyameae</taxon>
        <taxon>Anisodus</taxon>
    </lineage>
</organism>
<evidence type="ECO:0000313" key="3">
    <source>
        <dbReference type="EMBL" id="KAJ8571063.1"/>
    </source>
</evidence>
<evidence type="ECO:0000256" key="2">
    <source>
        <dbReference type="SAM" id="Phobius"/>
    </source>
</evidence>
<accession>A0A9Q1RT69</accession>
<keyword evidence="4" id="KW-1185">Reference proteome</keyword>
<evidence type="ECO:0000313" key="4">
    <source>
        <dbReference type="Proteomes" id="UP001152561"/>
    </source>
</evidence>
<name>A0A9Q1RT69_9SOLA</name>
<feature type="region of interest" description="Disordered" evidence="1">
    <location>
        <begin position="1"/>
        <end position="24"/>
    </location>
</feature>
<proteinExistence type="predicted"/>
<reference evidence="4" key="1">
    <citation type="journal article" date="2023" name="Proc. Natl. Acad. Sci. U.S.A.">
        <title>Genomic and structural basis for evolution of tropane alkaloid biosynthesis.</title>
        <authorList>
            <person name="Wanga Y.-J."/>
            <person name="Taina T."/>
            <person name="Yua J.-Y."/>
            <person name="Lia J."/>
            <person name="Xua B."/>
            <person name="Chenc J."/>
            <person name="D'Auriad J.C."/>
            <person name="Huanga J.-P."/>
            <person name="Huanga S.-X."/>
        </authorList>
    </citation>
    <scope>NUCLEOTIDE SEQUENCE [LARGE SCALE GENOMIC DNA]</scope>
    <source>
        <strain evidence="4">cv. KIB-2019</strain>
    </source>
</reference>
<comment type="caution">
    <text evidence="3">The sequence shown here is derived from an EMBL/GenBank/DDBJ whole genome shotgun (WGS) entry which is preliminary data.</text>
</comment>
<feature type="compositionally biased region" description="Basic and acidic residues" evidence="1">
    <location>
        <begin position="7"/>
        <end position="17"/>
    </location>
</feature>
<sequence length="122" mass="13924">MVNGGDRNAKTEPRNPERQNPQQVGLVLTGEIAPIIGLQGEIEPTTKQSNRMPILRRPRARVCTGDIPCTSRLTGKSELYKISIRQLVENWSSKILQLLLLVMWQLVDSGFMVWLLNRRFIQ</sequence>
<keyword evidence="2" id="KW-0472">Membrane</keyword>
<keyword evidence="2" id="KW-0812">Transmembrane</keyword>